<dbReference type="GO" id="GO:0140662">
    <property type="term" value="F:ATP-dependent protein folding chaperone"/>
    <property type="evidence" value="ECO:0007669"/>
    <property type="project" value="InterPro"/>
</dbReference>
<dbReference type="InterPro" id="IPR036890">
    <property type="entry name" value="HATPase_C_sf"/>
</dbReference>
<dbReference type="PANTHER" id="PTHR11528">
    <property type="entry name" value="HEAT SHOCK PROTEIN 90 FAMILY MEMBER"/>
    <property type="match status" value="1"/>
</dbReference>
<dbReference type="InterPro" id="IPR020575">
    <property type="entry name" value="Hsp90_N"/>
</dbReference>
<dbReference type="GO" id="GO:0051082">
    <property type="term" value="F:unfolded protein binding"/>
    <property type="evidence" value="ECO:0007669"/>
    <property type="project" value="InterPro"/>
</dbReference>
<evidence type="ECO:0000256" key="2">
    <source>
        <dbReference type="ARBA" id="ARBA00022741"/>
    </source>
</evidence>
<dbReference type="SMART" id="SM00471">
    <property type="entry name" value="HDc"/>
    <property type="match status" value="1"/>
</dbReference>
<comment type="similarity">
    <text evidence="1">Belongs to the heat shock protein 90 family.</text>
</comment>
<comment type="caution">
    <text evidence="6">The sequence shown here is derived from an EMBL/GenBank/DDBJ whole genome shotgun (WGS) entry which is preliminary data.</text>
</comment>
<dbReference type="AlphaFoldDB" id="A0A5M9HZG8"/>
<dbReference type="SUPFAM" id="SSF109604">
    <property type="entry name" value="HD-domain/PDEase-like"/>
    <property type="match status" value="1"/>
</dbReference>
<name>A0A5M9HZG8_9FIRM</name>
<evidence type="ECO:0000259" key="5">
    <source>
        <dbReference type="SMART" id="SM00471"/>
    </source>
</evidence>
<dbReference type="GO" id="GO:0016887">
    <property type="term" value="F:ATP hydrolysis activity"/>
    <property type="evidence" value="ECO:0007669"/>
    <property type="project" value="InterPro"/>
</dbReference>
<dbReference type="OrthoDB" id="1837345at2"/>
<accession>A0A5M9HZG8</accession>
<dbReference type="InterPro" id="IPR001404">
    <property type="entry name" value="Hsp90_fam"/>
</dbReference>
<feature type="domain" description="HD/PDEase" evidence="5">
    <location>
        <begin position="57"/>
        <end position="232"/>
    </location>
</feature>
<protein>
    <recommendedName>
        <fullName evidence="5">HD/PDEase domain-containing protein</fullName>
    </recommendedName>
</protein>
<dbReference type="PRINTS" id="PR00775">
    <property type="entry name" value="HEATSHOCK90"/>
</dbReference>
<evidence type="ECO:0000313" key="7">
    <source>
        <dbReference type="Proteomes" id="UP000322025"/>
    </source>
</evidence>
<keyword evidence="4" id="KW-0143">Chaperone</keyword>
<organism evidence="6 7">
    <name type="scientific">Mediterraneibacter catenae</name>
    <dbReference type="NCBI Taxonomy" id="2594882"/>
    <lineage>
        <taxon>Bacteria</taxon>
        <taxon>Bacillati</taxon>
        <taxon>Bacillota</taxon>
        <taxon>Clostridia</taxon>
        <taxon>Lachnospirales</taxon>
        <taxon>Lachnospiraceae</taxon>
        <taxon>Mediterraneibacter</taxon>
    </lineage>
</organism>
<dbReference type="Pfam" id="PF24391">
    <property type="entry name" value="HD-CE"/>
    <property type="match status" value="1"/>
</dbReference>
<proteinExistence type="inferred from homology"/>
<gene>
    <name evidence="6" type="ORF">FNY66_10830</name>
</gene>
<keyword evidence="7" id="KW-1185">Reference proteome</keyword>
<sequence>MGFRDEKLWTILKTKAEEEEERCGERENKDNYLKAVADICQYGVDRAKTIRDTFPFYTLHDEVHICNVMRLMAELLGDGLSFLTRDEAALLVMAACCHDIGMSYTEGEKKELLNNKDPVRRYLDKNPSEYMKAYAAGREEPDLSDEIKMNFFRNIHHERIRELLQKKEWPRALRGRIDKEDLIRVCRSHGEEVSELTALDPVHSLDRRFCAILLRLADILDFNDSRAPQAIYEYNEFDERTSYSEQYSEEEWEKHLSSSGFRFESVADRSYPYPLDYTAECRSIQIEQKVKCYLDWVDRELDDCSKVIRRFAGRWNDFVLPAKVERHIQSDGYLSGQYRITLDQDQVMELFVGENLYSDPAVFVRELIQNAIDAVRTRKQLDRSLPSDWTGQINIRTWSERGYHWFRIEDNGIGMTEEIIRNYFLKVGRSYYNSDEFRQEKHRCKADPDYTPVSRFGIGILSCFMGDKKTNQVEVSTKHFSENGIYYPALRLSMHGINGYYYMTDQEKGHRAEPMPGVTEEEKTPYHTEPGTIIAVRTNLYQTGKYRGFREIIDQYVLCPEVPIHFESVEEGSYDYLTEKEFMDRIHRLKKAEGTDENGGFEFLLSDEDMKTLSERVPGLTCRKRPGVIIRCVALDDYMQSPYLTGATLYAEAIGEFEPLKVTLGAIHTKVKVVPGIMNVPGTPATLCCKISLCFSEEIEEQIKAIVESNFPGITFERWKGDHEYDLRIMKVTDLSDRLTLARYRQLKEPLCFRNVDLQYVQQRLEDSVAILPGNIIEGFNREVFILSHNGIICYKNIRGIYKSSYLDDPEIGSRFLSIIMLKDKYRPMINLSRNNIEQLNLETACALRIFDKIVSYGVLEDDIYQMINKNCSYLPMKNYLQMLADYPEWERVLIFNSEAGKITAEELERVIDEKGICVLNFLCIRSQRNLYSELCFAYLKNNYTLYLNCEKAEHSVFYLERFTVVKKQVGDESDAAVFPPSFCFEFSEDGPNYDMVKNCIKIKTHCNKEHRLVKFLEKNSKILEDKVPGLWHKMLSFLMNEYGTTLVRDVNLILNDLRKITDLEIPIPDSLFLSEADVI</sequence>
<keyword evidence="2" id="KW-0547">Nucleotide-binding</keyword>
<dbReference type="CDD" id="cd00077">
    <property type="entry name" value="HDc"/>
    <property type="match status" value="1"/>
</dbReference>
<dbReference type="Pfam" id="PF13589">
    <property type="entry name" value="HATPase_c_3"/>
    <property type="match status" value="1"/>
</dbReference>
<evidence type="ECO:0000256" key="1">
    <source>
        <dbReference type="ARBA" id="ARBA00008239"/>
    </source>
</evidence>
<dbReference type="RefSeq" id="WP_150311158.1">
    <property type="nucleotide sequence ID" value="NZ_VMSO01000014.1"/>
</dbReference>
<evidence type="ECO:0000313" key="6">
    <source>
        <dbReference type="EMBL" id="KAA8500936.1"/>
    </source>
</evidence>
<dbReference type="GO" id="GO:0005524">
    <property type="term" value="F:ATP binding"/>
    <property type="evidence" value="ECO:0007669"/>
    <property type="project" value="UniProtKB-KW"/>
</dbReference>
<keyword evidence="3" id="KW-0067">ATP-binding</keyword>
<dbReference type="Proteomes" id="UP000322025">
    <property type="component" value="Unassembled WGS sequence"/>
</dbReference>
<dbReference type="InterPro" id="IPR003607">
    <property type="entry name" value="HD/PDEase_dom"/>
</dbReference>
<dbReference type="SUPFAM" id="SSF55874">
    <property type="entry name" value="ATPase domain of HSP90 chaperone/DNA topoisomerase II/histidine kinase"/>
    <property type="match status" value="1"/>
</dbReference>
<reference evidence="6 7" key="1">
    <citation type="submission" date="2019-07" db="EMBL/GenBank/DDBJ databases">
        <authorList>
            <person name="Wongkuna S."/>
            <person name="Scaria J."/>
        </authorList>
    </citation>
    <scope>NUCLEOTIDE SEQUENCE [LARGE SCALE GENOMIC DNA]</scope>
    <source>
        <strain evidence="6 7">SW178</strain>
    </source>
</reference>
<dbReference type="Gene3D" id="3.30.565.10">
    <property type="entry name" value="Histidine kinase-like ATPase, C-terminal domain"/>
    <property type="match status" value="1"/>
</dbReference>
<evidence type="ECO:0000256" key="4">
    <source>
        <dbReference type="ARBA" id="ARBA00023186"/>
    </source>
</evidence>
<dbReference type="InterPro" id="IPR056471">
    <property type="entry name" value="HD-CE"/>
</dbReference>
<dbReference type="EMBL" id="VMSO01000014">
    <property type="protein sequence ID" value="KAA8500936.1"/>
    <property type="molecule type" value="Genomic_DNA"/>
</dbReference>
<evidence type="ECO:0000256" key="3">
    <source>
        <dbReference type="ARBA" id="ARBA00022840"/>
    </source>
</evidence>